<comment type="caution">
    <text evidence="1">The sequence shown here is derived from an EMBL/GenBank/DDBJ whole genome shotgun (WGS) entry which is preliminary data.</text>
</comment>
<sequence>MEGEDALRDGLEARNSFHFVSLNVDGEELVAVGERTVVVAENEGVGDGSVDLIGTDKVSYVNMIVRSKGLNGDVVRVPGFIEKDVVIMQEDIILDRFGVIHSLQFLDRVHDQIDQNMHNALIL</sequence>
<proteinExistence type="predicted"/>
<keyword evidence="2" id="KW-1185">Reference proteome</keyword>
<dbReference type="Proteomes" id="UP001472677">
    <property type="component" value="Unassembled WGS sequence"/>
</dbReference>
<organism evidence="1 2">
    <name type="scientific">Hibiscus sabdariffa</name>
    <name type="common">roselle</name>
    <dbReference type="NCBI Taxonomy" id="183260"/>
    <lineage>
        <taxon>Eukaryota</taxon>
        <taxon>Viridiplantae</taxon>
        <taxon>Streptophyta</taxon>
        <taxon>Embryophyta</taxon>
        <taxon>Tracheophyta</taxon>
        <taxon>Spermatophyta</taxon>
        <taxon>Magnoliopsida</taxon>
        <taxon>eudicotyledons</taxon>
        <taxon>Gunneridae</taxon>
        <taxon>Pentapetalae</taxon>
        <taxon>rosids</taxon>
        <taxon>malvids</taxon>
        <taxon>Malvales</taxon>
        <taxon>Malvaceae</taxon>
        <taxon>Malvoideae</taxon>
        <taxon>Hibiscus</taxon>
    </lineage>
</organism>
<evidence type="ECO:0000313" key="1">
    <source>
        <dbReference type="EMBL" id="KAK8506846.1"/>
    </source>
</evidence>
<name>A0ABR2BII2_9ROSI</name>
<gene>
    <name evidence="1" type="ORF">V6N12_000416</name>
</gene>
<reference evidence="1 2" key="1">
    <citation type="journal article" date="2024" name="G3 (Bethesda)">
        <title>Genome assembly of Hibiscus sabdariffa L. provides insights into metabolisms of medicinal natural products.</title>
        <authorList>
            <person name="Kim T."/>
        </authorList>
    </citation>
    <scope>NUCLEOTIDE SEQUENCE [LARGE SCALE GENOMIC DNA]</scope>
    <source>
        <strain evidence="1">TK-2024</strain>
        <tissue evidence="1">Old leaves</tissue>
    </source>
</reference>
<protein>
    <submittedName>
        <fullName evidence="1">Uncharacterized protein</fullName>
    </submittedName>
</protein>
<accession>A0ABR2BII2</accession>
<dbReference type="EMBL" id="JBBPBM010000113">
    <property type="protein sequence ID" value="KAK8506846.1"/>
    <property type="molecule type" value="Genomic_DNA"/>
</dbReference>
<evidence type="ECO:0000313" key="2">
    <source>
        <dbReference type="Proteomes" id="UP001472677"/>
    </source>
</evidence>